<dbReference type="AlphaFoldDB" id="G0PP18"/>
<dbReference type="PANTHER" id="PTHR19446">
    <property type="entry name" value="REVERSE TRANSCRIPTASES"/>
    <property type="match status" value="1"/>
</dbReference>
<protein>
    <submittedName>
        <fullName evidence="2">Uncharacterized protein</fullName>
    </submittedName>
</protein>
<dbReference type="HOGENOM" id="CLU_3322510_0_0_1"/>
<organism evidence="3">
    <name type="scientific">Caenorhabditis brenneri</name>
    <name type="common">Nematode worm</name>
    <dbReference type="NCBI Taxonomy" id="135651"/>
    <lineage>
        <taxon>Eukaryota</taxon>
        <taxon>Metazoa</taxon>
        <taxon>Ecdysozoa</taxon>
        <taxon>Nematoda</taxon>
        <taxon>Chromadorea</taxon>
        <taxon>Rhabditida</taxon>
        <taxon>Rhabditina</taxon>
        <taxon>Rhabditomorpha</taxon>
        <taxon>Rhabditoidea</taxon>
        <taxon>Rhabditidae</taxon>
        <taxon>Peloderinae</taxon>
        <taxon>Caenorhabditis</taxon>
    </lineage>
</organism>
<dbReference type="InParanoid" id="G0PP18"/>
<keyword evidence="3" id="KW-1185">Reference proteome</keyword>
<dbReference type="EMBL" id="GL382831">
    <property type="protein sequence ID" value="EGT50278.1"/>
    <property type="molecule type" value="Genomic_DNA"/>
</dbReference>
<evidence type="ECO:0000256" key="1">
    <source>
        <dbReference type="SAM" id="MobiDB-lite"/>
    </source>
</evidence>
<dbReference type="STRING" id="135651.G0PP18"/>
<name>G0PP18_CAEBE</name>
<evidence type="ECO:0000313" key="2">
    <source>
        <dbReference type="EMBL" id="EGT50278.1"/>
    </source>
</evidence>
<proteinExistence type="predicted"/>
<sequence>EAETMNRPITTSEVEAAIKSLPPKKSPGPDGFTAEFYQT</sequence>
<evidence type="ECO:0000313" key="3">
    <source>
        <dbReference type="Proteomes" id="UP000008068"/>
    </source>
</evidence>
<dbReference type="OrthoDB" id="9797508at2759"/>
<dbReference type="Proteomes" id="UP000008068">
    <property type="component" value="Unassembled WGS sequence"/>
</dbReference>
<feature type="region of interest" description="Disordered" evidence="1">
    <location>
        <begin position="1"/>
        <end position="39"/>
    </location>
</feature>
<feature type="non-terminal residue" evidence="2">
    <location>
        <position position="1"/>
    </location>
</feature>
<accession>G0PP18</accession>
<reference evidence="3" key="1">
    <citation type="submission" date="2011-07" db="EMBL/GenBank/DDBJ databases">
        <authorList>
            <consortium name="Caenorhabditis brenneri Sequencing and Analysis Consortium"/>
            <person name="Wilson R.K."/>
        </authorList>
    </citation>
    <scope>NUCLEOTIDE SEQUENCE [LARGE SCALE GENOMIC DNA]</scope>
    <source>
        <strain evidence="3">PB2801</strain>
    </source>
</reference>
<gene>
    <name evidence="2" type="ORF">CAEBREN_28062</name>
</gene>